<evidence type="ECO:0008006" key="3">
    <source>
        <dbReference type="Google" id="ProtNLM"/>
    </source>
</evidence>
<dbReference type="Proteomes" id="UP001211872">
    <property type="component" value="Chromosome"/>
</dbReference>
<dbReference type="RefSeq" id="WP_270128897.1">
    <property type="nucleotide sequence ID" value="NZ_CP115396.1"/>
</dbReference>
<accession>A0ABY7PUL0</accession>
<reference evidence="1 2" key="1">
    <citation type="journal article" date="2011" name="Int. J. Syst. Evol. Microbiol.">
        <title>Hymenobacter yonginensis sp. nov., isolated from a mesotrophic artificial lake.</title>
        <authorList>
            <person name="Joung Y."/>
            <person name="Cho S.H."/>
            <person name="Kim H."/>
            <person name="Kim S.B."/>
            <person name="Joh K."/>
        </authorList>
    </citation>
    <scope>NUCLEOTIDE SEQUENCE [LARGE SCALE GENOMIC DNA]</scope>
    <source>
        <strain evidence="1 2">KCTC 22745</strain>
    </source>
</reference>
<keyword evidence="2" id="KW-1185">Reference proteome</keyword>
<name>A0ABY7PUL0_9BACT</name>
<protein>
    <recommendedName>
        <fullName evidence="3">GAF domain-containing protein</fullName>
    </recommendedName>
</protein>
<gene>
    <name evidence="1" type="ORF">O9Z63_08630</name>
</gene>
<proteinExistence type="predicted"/>
<sequence length="174" mass="19080">MKTTADYIATLSFAYLTTYSLLRGPKWERLQQARKCLLTCAAPDLPALRAYLNRLRSTNDLATSTLMEVPGAYNLTATPIVSLPSSDSRVQALLELLSLPAIKMFDWMCVPVYRDGIVFHSAADEVVGVLNICLGCDTIVTQEGEELTADAATYAGLRHWLTSLGHPIESTMLP</sequence>
<organism evidence="1 2">
    <name type="scientific">Hymenobacter yonginensis</name>
    <dbReference type="NCBI Taxonomy" id="748197"/>
    <lineage>
        <taxon>Bacteria</taxon>
        <taxon>Pseudomonadati</taxon>
        <taxon>Bacteroidota</taxon>
        <taxon>Cytophagia</taxon>
        <taxon>Cytophagales</taxon>
        <taxon>Hymenobacteraceae</taxon>
        <taxon>Hymenobacter</taxon>
    </lineage>
</organism>
<dbReference type="EMBL" id="CP115396">
    <property type="protein sequence ID" value="WBO86315.1"/>
    <property type="molecule type" value="Genomic_DNA"/>
</dbReference>
<evidence type="ECO:0000313" key="1">
    <source>
        <dbReference type="EMBL" id="WBO86315.1"/>
    </source>
</evidence>
<evidence type="ECO:0000313" key="2">
    <source>
        <dbReference type="Proteomes" id="UP001211872"/>
    </source>
</evidence>